<comment type="caution">
    <text evidence="1">The sequence shown here is derived from an EMBL/GenBank/DDBJ whole genome shotgun (WGS) entry which is preliminary data.</text>
</comment>
<name>A0AC61SAP3_9EURY</name>
<keyword evidence="1" id="KW-0689">Ribosomal protein</keyword>
<protein>
    <submittedName>
        <fullName evidence="1">50S ribosomal protein L4</fullName>
    </submittedName>
</protein>
<proteinExistence type="predicted"/>
<evidence type="ECO:0000313" key="2">
    <source>
        <dbReference type="Proteomes" id="UP000315423"/>
    </source>
</evidence>
<organism evidence="1 2">
    <name type="scientific">Candidatus Methanomarinus sp</name>
    <dbReference type="NCBI Taxonomy" id="3386244"/>
    <lineage>
        <taxon>Archaea</taxon>
        <taxon>Methanobacteriati</taxon>
        <taxon>Methanobacteriota</taxon>
        <taxon>Stenosarchaea group</taxon>
        <taxon>Methanomicrobia</taxon>
        <taxon>Methanosarcinales</taxon>
        <taxon>ANME-2 cluster</taxon>
        <taxon>Candidatus Methanocomedenaceae</taxon>
        <taxon>Candidatus Methanomarinus</taxon>
    </lineage>
</organism>
<reference evidence="1" key="1">
    <citation type="submission" date="2018-09" db="EMBL/GenBank/DDBJ databases">
        <title>A genomic encyclopedia of anaerobic methanotrophic archaea.</title>
        <authorList>
            <person name="Skennerton C.T."/>
            <person name="Chadwick G.L."/>
            <person name="Laso-Perez R."/>
            <person name="Leu A.O."/>
            <person name="Speth D.R."/>
            <person name="Yu H."/>
            <person name="Morgan-Lang C."/>
            <person name="Hatzenpichler R."/>
            <person name="Goudeau D."/>
            <person name="Malmstrom R."/>
            <person name="Woyke T."/>
            <person name="Hallam S."/>
            <person name="Tyson G.W."/>
            <person name="Wegener G."/>
            <person name="Boetius A."/>
            <person name="Orphan V.J."/>
        </authorList>
    </citation>
    <scope>NUCLEOTIDE SEQUENCE</scope>
    <source>
        <strain evidence="1">CONS3730D10UFb2</strain>
    </source>
</reference>
<sequence>MSKAQIIDLTGTSKGEIELPDIFNVAYRPDLIKKAVLAAQANRLQVYGPTPYAGMKTSADNWGPGRGMARVPRIKTGNRVARISQARGGRKAHPPKVEKDYSEKINKKERLKAIKSAIATTIDDDLVRHRGHKFETALPVVAVDEFQDLKTTKEVVRFMEAVKVYSDIIRSKNGKHIRAGGGKRRGRKYKKPKSILIIVNQDNGIGRAARNLSGVDVIAVKRLNVELLAPGTHAGRLAIWTESAIKTLGEVN</sequence>
<dbReference type="EMBL" id="QYBA01000144">
    <property type="protein sequence ID" value="TKY91705.1"/>
    <property type="molecule type" value="Genomic_DNA"/>
</dbReference>
<dbReference type="Proteomes" id="UP000315423">
    <property type="component" value="Unassembled WGS sequence"/>
</dbReference>
<gene>
    <name evidence="1" type="primary">rpl4p</name>
    <name evidence="1" type="ORF">C5S46_04435</name>
</gene>
<evidence type="ECO:0000313" key="1">
    <source>
        <dbReference type="EMBL" id="TKY91705.1"/>
    </source>
</evidence>
<keyword evidence="1" id="KW-0687">Ribonucleoprotein</keyword>
<accession>A0AC61SAP3</accession>